<dbReference type="PANTHER" id="PTHR47235">
    <property type="entry name" value="BLR6548 PROTEIN"/>
    <property type="match status" value="1"/>
</dbReference>
<dbReference type="OrthoDB" id="3204832at2"/>
<reference evidence="6" key="1">
    <citation type="submission" date="2016-07" db="EMBL/GenBank/DDBJ databases">
        <title>Sequence Frankia sp. strain CcI1.17.</title>
        <authorList>
            <person name="Ghodhbane-Gtari F."/>
            <person name="Swanson E."/>
            <person name="Gueddou A."/>
            <person name="Morris K."/>
            <person name="Hezbri K."/>
            <person name="Ktari A."/>
            <person name="Nouioui I."/>
            <person name="Abebe-Akele F."/>
            <person name="Simpson S."/>
            <person name="Thomas K."/>
            <person name="Gtari M."/>
            <person name="Tisa L.S."/>
            <person name="Hurst S."/>
        </authorList>
    </citation>
    <scope>NUCLEOTIDE SEQUENCE [LARGE SCALE GENOMIC DNA]</scope>
    <source>
        <strain evidence="6">Cc1.17</strain>
    </source>
</reference>
<proteinExistence type="inferred from homology"/>
<gene>
    <name evidence="5" type="ORF">CC117_30340</name>
</gene>
<dbReference type="Gene3D" id="3.40.50.2300">
    <property type="match status" value="2"/>
</dbReference>
<dbReference type="EMBL" id="MBLM01000176">
    <property type="protein sequence ID" value="OHV28599.1"/>
    <property type="molecule type" value="Genomic_DNA"/>
</dbReference>
<feature type="domain" description="Leucine-binding protein" evidence="4">
    <location>
        <begin position="27"/>
        <end position="373"/>
    </location>
</feature>
<dbReference type="Pfam" id="PF13458">
    <property type="entry name" value="Peripla_BP_6"/>
    <property type="match status" value="1"/>
</dbReference>
<dbReference type="PANTHER" id="PTHR47235:SF1">
    <property type="entry name" value="BLR6548 PROTEIN"/>
    <property type="match status" value="1"/>
</dbReference>
<dbReference type="SUPFAM" id="SSF53822">
    <property type="entry name" value="Periplasmic binding protein-like I"/>
    <property type="match status" value="1"/>
</dbReference>
<comment type="caution">
    <text evidence="5">The sequence shown here is derived from an EMBL/GenBank/DDBJ whole genome shotgun (WGS) entry which is preliminary data.</text>
</comment>
<dbReference type="AlphaFoldDB" id="A0A1S1Q4T8"/>
<keyword evidence="2" id="KW-0732">Signal</keyword>
<accession>A0A1S1Q4T8</accession>
<evidence type="ECO:0000259" key="4">
    <source>
        <dbReference type="Pfam" id="PF13458"/>
    </source>
</evidence>
<comment type="similarity">
    <text evidence="1">Belongs to the leucine-binding protein family.</text>
</comment>
<name>A0A1S1Q4T8_9ACTN</name>
<evidence type="ECO:0000313" key="6">
    <source>
        <dbReference type="Proteomes" id="UP000179627"/>
    </source>
</evidence>
<evidence type="ECO:0000313" key="5">
    <source>
        <dbReference type="EMBL" id="OHV28599.1"/>
    </source>
</evidence>
<feature type="region of interest" description="Disordered" evidence="3">
    <location>
        <begin position="1"/>
        <end position="20"/>
    </location>
</feature>
<evidence type="ECO:0000256" key="2">
    <source>
        <dbReference type="ARBA" id="ARBA00022729"/>
    </source>
</evidence>
<evidence type="ECO:0000256" key="1">
    <source>
        <dbReference type="ARBA" id="ARBA00010062"/>
    </source>
</evidence>
<dbReference type="InterPro" id="IPR028082">
    <property type="entry name" value="Peripla_BP_I"/>
</dbReference>
<organism evidence="5 6">
    <name type="scientific">Parafrankia colletiae</name>
    <dbReference type="NCBI Taxonomy" id="573497"/>
    <lineage>
        <taxon>Bacteria</taxon>
        <taxon>Bacillati</taxon>
        <taxon>Actinomycetota</taxon>
        <taxon>Actinomycetes</taxon>
        <taxon>Frankiales</taxon>
        <taxon>Frankiaceae</taxon>
        <taxon>Parafrankia</taxon>
    </lineage>
</organism>
<protein>
    <submittedName>
        <fullName evidence="5">ABC transporter substrate-binding protein</fullName>
    </submittedName>
</protein>
<dbReference type="InterPro" id="IPR028081">
    <property type="entry name" value="Leu-bd"/>
</dbReference>
<dbReference type="Proteomes" id="UP000179627">
    <property type="component" value="Unassembled WGS sequence"/>
</dbReference>
<evidence type="ECO:0000256" key="3">
    <source>
        <dbReference type="SAM" id="MobiDB-lite"/>
    </source>
</evidence>
<sequence length="392" mass="40407">MSSGCSGAADAPAAPDCASAPGITGDTVRLGLLMSDSGTAASQVIGARSGIDARIESENDRGGVHGRRIVYDWRDDGSNPAANLIAAQDLVERGGIFGLLSASVVATGSADYLHEREIPIAGLATEPAWSSYDNMVSYLNRVPTAVVYDTLAQFARSKGVQRAVIVKTSMSAASEVGAQRIERILRHAGIEIVAAVDYTPNGITAATLGRQIAQTGADGLFGALAGDQFAEVYNGAVAAGAPLRAGVGTNGYGHELLSRYGAKIAGAYFYLAYQPFEADTPAQREYQAALARHAPELHPPDAQAAVESYIVTDLLIRGLDAAGPCPTRAGLLAALRSITDFDGAGLLPGPVDLTKGFGQSASCLTFVQVNQAGTGFDVEQPRCGQPISGPAA</sequence>
<dbReference type="CDD" id="cd06341">
    <property type="entry name" value="PBP1_ABC_ligand_binding-like"/>
    <property type="match status" value="1"/>
</dbReference>
<keyword evidence="6" id="KW-1185">Reference proteome</keyword>